<evidence type="ECO:0000313" key="3">
    <source>
        <dbReference type="Proteomes" id="UP000236161"/>
    </source>
</evidence>
<organism evidence="2 3">
    <name type="scientific">Apostasia shenzhenica</name>
    <dbReference type="NCBI Taxonomy" id="1088818"/>
    <lineage>
        <taxon>Eukaryota</taxon>
        <taxon>Viridiplantae</taxon>
        <taxon>Streptophyta</taxon>
        <taxon>Embryophyta</taxon>
        <taxon>Tracheophyta</taxon>
        <taxon>Spermatophyta</taxon>
        <taxon>Magnoliopsida</taxon>
        <taxon>Liliopsida</taxon>
        <taxon>Asparagales</taxon>
        <taxon>Orchidaceae</taxon>
        <taxon>Apostasioideae</taxon>
        <taxon>Apostasia</taxon>
    </lineage>
</organism>
<evidence type="ECO:0000313" key="2">
    <source>
        <dbReference type="EMBL" id="PKA46031.1"/>
    </source>
</evidence>
<dbReference type="PANTHER" id="PTHR35704">
    <property type="entry name" value="OS02G0254600 PROTEIN"/>
    <property type="match status" value="1"/>
</dbReference>
<dbReference type="Proteomes" id="UP000236161">
    <property type="component" value="Unassembled WGS sequence"/>
</dbReference>
<name>A0A2H9ZRW6_9ASPA</name>
<dbReference type="OrthoDB" id="690994at2759"/>
<feature type="compositionally biased region" description="Basic and acidic residues" evidence="1">
    <location>
        <begin position="108"/>
        <end position="121"/>
    </location>
</feature>
<dbReference type="EMBL" id="KZ454479">
    <property type="protein sequence ID" value="PKA46031.1"/>
    <property type="molecule type" value="Genomic_DNA"/>
</dbReference>
<dbReference type="PANTHER" id="PTHR35704:SF1">
    <property type="entry name" value="OS02G0254600 PROTEIN"/>
    <property type="match status" value="1"/>
</dbReference>
<reference evidence="2 3" key="1">
    <citation type="journal article" date="2017" name="Nature">
        <title>The Apostasia genome and the evolution of orchids.</title>
        <authorList>
            <person name="Zhang G.Q."/>
            <person name="Liu K.W."/>
            <person name="Li Z."/>
            <person name="Lohaus R."/>
            <person name="Hsiao Y.Y."/>
            <person name="Niu S.C."/>
            <person name="Wang J.Y."/>
            <person name="Lin Y.C."/>
            <person name="Xu Q."/>
            <person name="Chen L.J."/>
            <person name="Yoshida K."/>
            <person name="Fujiwara S."/>
            <person name="Wang Z.W."/>
            <person name="Zhang Y.Q."/>
            <person name="Mitsuda N."/>
            <person name="Wang M."/>
            <person name="Liu G.H."/>
            <person name="Pecoraro L."/>
            <person name="Huang H.X."/>
            <person name="Xiao X.J."/>
            <person name="Lin M."/>
            <person name="Wu X.Y."/>
            <person name="Wu W.L."/>
            <person name="Chen Y.Y."/>
            <person name="Chang S.B."/>
            <person name="Sakamoto S."/>
            <person name="Ohme-Takagi M."/>
            <person name="Yagi M."/>
            <person name="Zeng S.J."/>
            <person name="Shen C.Y."/>
            <person name="Yeh C.M."/>
            <person name="Luo Y.B."/>
            <person name="Tsai W.C."/>
            <person name="Van de Peer Y."/>
            <person name="Liu Z.J."/>
        </authorList>
    </citation>
    <scope>NUCLEOTIDE SEQUENCE [LARGE SCALE GENOMIC DNA]</scope>
    <source>
        <strain evidence="3">cv. Shenzhen</strain>
        <tissue evidence="2">Stem</tissue>
    </source>
</reference>
<keyword evidence="3" id="KW-1185">Reference proteome</keyword>
<accession>A0A2H9ZRW6</accession>
<protein>
    <submittedName>
        <fullName evidence="2">Uncharacterized protein</fullName>
    </submittedName>
</protein>
<sequence>MGNSFAHVSKPDARTSVAAAASSSDEIFVKRHPISISRRIVNSRGDSKDGDGFVRVKIVLTKKDATLLLSKLNTGNTELTHNNNPAGRTSEMGNCMERSVRQCWGAAEEEKGEGGVGKEEKKEEEEEEEKSGRKKKVRMVVTRAELEWLMEQLGEKQGGRRLEDLLQEMAEIMEFRKEDQVRRWRPELGSIMEVPETQSYESSAVLPAVVLPAVPEMVP</sequence>
<proteinExistence type="predicted"/>
<gene>
    <name evidence="2" type="ORF">AXF42_Ash021237</name>
</gene>
<feature type="region of interest" description="Disordered" evidence="1">
    <location>
        <begin position="107"/>
        <end position="133"/>
    </location>
</feature>
<dbReference type="AlphaFoldDB" id="A0A2H9ZRW6"/>
<evidence type="ECO:0000256" key="1">
    <source>
        <dbReference type="SAM" id="MobiDB-lite"/>
    </source>
</evidence>
<feature type="region of interest" description="Disordered" evidence="1">
    <location>
        <begin position="1"/>
        <end position="22"/>
    </location>
</feature>